<dbReference type="AlphaFoldDB" id="A0AAD8R1E1"/>
<dbReference type="GO" id="GO:0046982">
    <property type="term" value="F:protein heterodimerization activity"/>
    <property type="evidence" value="ECO:0007669"/>
    <property type="project" value="InterPro"/>
</dbReference>
<dbReference type="Pfam" id="PF00808">
    <property type="entry name" value="CBFD_NFYB_HMF"/>
    <property type="match status" value="1"/>
</dbReference>
<evidence type="ECO:0000256" key="1">
    <source>
        <dbReference type="ARBA" id="ARBA00004123"/>
    </source>
</evidence>
<keyword evidence="2" id="KW-0539">Nucleus</keyword>
<protein>
    <recommendedName>
        <fullName evidence="4">Transcription factor CBF/NF-Y/archaeal histone domain-containing protein</fullName>
    </recommendedName>
</protein>
<evidence type="ECO:0000313" key="6">
    <source>
        <dbReference type="Proteomes" id="UP001231189"/>
    </source>
</evidence>
<dbReference type="SUPFAM" id="SSF47113">
    <property type="entry name" value="Histone-fold"/>
    <property type="match status" value="1"/>
</dbReference>
<gene>
    <name evidence="5" type="ORF">QYE76_036274</name>
</gene>
<feature type="domain" description="Transcription factor CBF/NF-Y/archaeal histone" evidence="4">
    <location>
        <begin position="88"/>
        <end position="125"/>
    </location>
</feature>
<evidence type="ECO:0000256" key="3">
    <source>
        <dbReference type="SAM" id="MobiDB-lite"/>
    </source>
</evidence>
<accession>A0AAD8R1E1</accession>
<dbReference type="GO" id="GO:0000981">
    <property type="term" value="F:DNA-binding transcription factor activity, RNA polymerase II-specific"/>
    <property type="evidence" value="ECO:0007669"/>
    <property type="project" value="TreeGrafter"/>
</dbReference>
<sequence length="127" mass="13699">MEQPQPAMGVVAGGSQVYPGSAYPPAATVSPGVTPAGSQQTPPPLPSNPAHVSAENQLLYKQSQQLQQFWVERLWGIEQATDFKNHTLPLARNKIIKADEDVGMVSADAPVIFAKACEMFVLELTLR</sequence>
<dbReference type="PANTHER" id="PTHR10252">
    <property type="entry name" value="HISTONE-LIKE TRANSCRIPTION FACTOR CCAAT-RELATED"/>
    <property type="match status" value="1"/>
</dbReference>
<dbReference type="InterPro" id="IPR003958">
    <property type="entry name" value="CBFA_NFYB_domain"/>
</dbReference>
<proteinExistence type="predicted"/>
<organism evidence="5 6">
    <name type="scientific">Lolium multiflorum</name>
    <name type="common">Italian ryegrass</name>
    <name type="synonym">Lolium perenne subsp. multiflorum</name>
    <dbReference type="NCBI Taxonomy" id="4521"/>
    <lineage>
        <taxon>Eukaryota</taxon>
        <taxon>Viridiplantae</taxon>
        <taxon>Streptophyta</taxon>
        <taxon>Embryophyta</taxon>
        <taxon>Tracheophyta</taxon>
        <taxon>Spermatophyta</taxon>
        <taxon>Magnoliopsida</taxon>
        <taxon>Liliopsida</taxon>
        <taxon>Poales</taxon>
        <taxon>Poaceae</taxon>
        <taxon>BOP clade</taxon>
        <taxon>Pooideae</taxon>
        <taxon>Poodae</taxon>
        <taxon>Poeae</taxon>
        <taxon>Poeae Chloroplast Group 2 (Poeae type)</taxon>
        <taxon>Loliodinae</taxon>
        <taxon>Loliinae</taxon>
        <taxon>Lolium</taxon>
    </lineage>
</organism>
<comment type="subcellular location">
    <subcellularLocation>
        <location evidence="1">Nucleus</location>
    </subcellularLocation>
</comment>
<dbReference type="InterPro" id="IPR009072">
    <property type="entry name" value="Histone-fold"/>
</dbReference>
<dbReference type="GO" id="GO:0000978">
    <property type="term" value="F:RNA polymerase II cis-regulatory region sequence-specific DNA binding"/>
    <property type="evidence" value="ECO:0007669"/>
    <property type="project" value="TreeGrafter"/>
</dbReference>
<dbReference type="InterPro" id="IPR050568">
    <property type="entry name" value="Transcr_DNA_Rep_Reg"/>
</dbReference>
<evidence type="ECO:0000256" key="2">
    <source>
        <dbReference type="ARBA" id="ARBA00023242"/>
    </source>
</evidence>
<dbReference type="PANTHER" id="PTHR10252:SF145">
    <property type="entry name" value="NUCLEAR TRANSCRIPTION FACTOR Y SUBUNIT C-4"/>
    <property type="match status" value="1"/>
</dbReference>
<feature type="region of interest" description="Disordered" evidence="3">
    <location>
        <begin position="23"/>
        <end position="51"/>
    </location>
</feature>
<comment type="caution">
    <text evidence="5">The sequence shown here is derived from an EMBL/GenBank/DDBJ whole genome shotgun (WGS) entry which is preliminary data.</text>
</comment>
<dbReference type="EMBL" id="JAUUTY010000007">
    <property type="protein sequence ID" value="KAK1612601.1"/>
    <property type="molecule type" value="Genomic_DNA"/>
</dbReference>
<evidence type="ECO:0000259" key="4">
    <source>
        <dbReference type="Pfam" id="PF00808"/>
    </source>
</evidence>
<reference evidence="5" key="1">
    <citation type="submission" date="2023-07" db="EMBL/GenBank/DDBJ databases">
        <title>A chromosome-level genome assembly of Lolium multiflorum.</title>
        <authorList>
            <person name="Chen Y."/>
            <person name="Copetti D."/>
            <person name="Kolliker R."/>
            <person name="Studer B."/>
        </authorList>
    </citation>
    <scope>NUCLEOTIDE SEQUENCE</scope>
    <source>
        <strain evidence="5">02402/16</strain>
        <tissue evidence="5">Leaf</tissue>
    </source>
</reference>
<dbReference type="Gene3D" id="1.10.20.10">
    <property type="entry name" value="Histone, subunit A"/>
    <property type="match status" value="1"/>
</dbReference>
<keyword evidence="6" id="KW-1185">Reference proteome</keyword>
<evidence type="ECO:0000313" key="5">
    <source>
        <dbReference type="EMBL" id="KAK1612601.1"/>
    </source>
</evidence>
<name>A0AAD8R1E1_LOLMU</name>
<dbReference type="Proteomes" id="UP001231189">
    <property type="component" value="Unassembled WGS sequence"/>
</dbReference>
<dbReference type="GO" id="GO:0005634">
    <property type="term" value="C:nucleus"/>
    <property type="evidence" value="ECO:0007669"/>
    <property type="project" value="UniProtKB-SubCell"/>
</dbReference>